<protein>
    <submittedName>
        <fullName evidence="7">1-acyl-sn-glycerol-3-phosphate acyltransferase</fullName>
        <ecNumber evidence="7">2.3.1.51</ecNumber>
    </submittedName>
</protein>
<keyword evidence="3 7" id="KW-0012">Acyltransferase</keyword>
<keyword evidence="5" id="KW-1133">Transmembrane helix</keyword>
<feature type="transmembrane region" description="Helical" evidence="5">
    <location>
        <begin position="6"/>
        <end position="30"/>
    </location>
</feature>
<reference evidence="7 8" key="1">
    <citation type="submission" date="2023-07" db="EMBL/GenBank/DDBJ databases">
        <title>Genomic Encyclopedia of Type Strains, Phase IV (KMG-IV): sequencing the most valuable type-strain genomes for metagenomic binning, comparative biology and taxonomic classification.</title>
        <authorList>
            <person name="Goeker M."/>
        </authorList>
    </citation>
    <scope>NUCLEOTIDE SEQUENCE [LARGE SCALE GENOMIC DNA]</scope>
    <source>
        <strain evidence="7 8">DSM 19619</strain>
    </source>
</reference>
<dbReference type="PANTHER" id="PTHR10434">
    <property type="entry name" value="1-ACYL-SN-GLYCEROL-3-PHOSPHATE ACYLTRANSFERASE"/>
    <property type="match status" value="1"/>
</dbReference>
<evidence type="ECO:0000256" key="2">
    <source>
        <dbReference type="ARBA" id="ARBA00022679"/>
    </source>
</evidence>
<dbReference type="PANTHER" id="PTHR10434:SF40">
    <property type="entry name" value="1-ACYL-SN-GLYCEROL-3-PHOSPHATE ACYLTRANSFERASE"/>
    <property type="match status" value="1"/>
</dbReference>
<dbReference type="Pfam" id="PF01553">
    <property type="entry name" value="Acyltransferase"/>
    <property type="match status" value="1"/>
</dbReference>
<dbReference type="CDD" id="cd07989">
    <property type="entry name" value="LPLAT_AGPAT-like"/>
    <property type="match status" value="1"/>
</dbReference>
<comment type="pathway">
    <text evidence="1">Lipid metabolism.</text>
</comment>
<evidence type="ECO:0000256" key="4">
    <source>
        <dbReference type="SAM" id="MobiDB-lite"/>
    </source>
</evidence>
<dbReference type="EC" id="2.3.1.51" evidence="7"/>
<feature type="domain" description="Phospholipid/glycerol acyltransferase" evidence="6">
    <location>
        <begin position="71"/>
        <end position="185"/>
    </location>
</feature>
<keyword evidence="8" id="KW-1185">Reference proteome</keyword>
<dbReference type="EMBL" id="JAUSVX010000030">
    <property type="protein sequence ID" value="MDQ0475148.1"/>
    <property type="molecule type" value="Genomic_DNA"/>
</dbReference>
<dbReference type="InterPro" id="IPR002123">
    <property type="entry name" value="Plipid/glycerol_acylTrfase"/>
</dbReference>
<dbReference type="RefSeq" id="WP_307285956.1">
    <property type="nucleotide sequence ID" value="NZ_JAUSVX010000030.1"/>
</dbReference>
<keyword evidence="5" id="KW-0472">Membrane</keyword>
<dbReference type="GO" id="GO:0003841">
    <property type="term" value="F:1-acylglycerol-3-phosphate O-acyltransferase activity"/>
    <property type="evidence" value="ECO:0007669"/>
    <property type="project" value="UniProtKB-EC"/>
</dbReference>
<gene>
    <name evidence="7" type="ORF">QO011_008190</name>
</gene>
<accession>A0ABU0JLK9</accession>
<evidence type="ECO:0000313" key="8">
    <source>
        <dbReference type="Proteomes" id="UP001242480"/>
    </source>
</evidence>
<keyword evidence="5" id="KW-0812">Transmembrane</keyword>
<evidence type="ECO:0000259" key="6">
    <source>
        <dbReference type="SMART" id="SM00563"/>
    </source>
</evidence>
<evidence type="ECO:0000313" key="7">
    <source>
        <dbReference type="EMBL" id="MDQ0475148.1"/>
    </source>
</evidence>
<comment type="caution">
    <text evidence="7">The sequence shown here is derived from an EMBL/GenBank/DDBJ whole genome shotgun (WGS) entry which is preliminary data.</text>
</comment>
<name>A0ABU0JLK9_9HYPH</name>
<evidence type="ECO:0000256" key="3">
    <source>
        <dbReference type="ARBA" id="ARBA00023315"/>
    </source>
</evidence>
<dbReference type="SMART" id="SM00563">
    <property type="entry name" value="PlsC"/>
    <property type="match status" value="1"/>
</dbReference>
<keyword evidence="2 7" id="KW-0808">Transferase</keyword>
<evidence type="ECO:0000256" key="1">
    <source>
        <dbReference type="ARBA" id="ARBA00005189"/>
    </source>
</evidence>
<feature type="compositionally biased region" description="Basic and acidic residues" evidence="4">
    <location>
        <begin position="242"/>
        <end position="251"/>
    </location>
</feature>
<feature type="region of interest" description="Disordered" evidence="4">
    <location>
        <begin position="229"/>
        <end position="257"/>
    </location>
</feature>
<dbReference type="SUPFAM" id="SSF69593">
    <property type="entry name" value="Glycerol-3-phosphate (1)-acyltransferase"/>
    <property type="match status" value="1"/>
</dbReference>
<organism evidence="7 8">
    <name type="scientific">Labrys wisconsinensis</name>
    <dbReference type="NCBI Taxonomy" id="425677"/>
    <lineage>
        <taxon>Bacteria</taxon>
        <taxon>Pseudomonadati</taxon>
        <taxon>Pseudomonadota</taxon>
        <taxon>Alphaproteobacteria</taxon>
        <taxon>Hyphomicrobiales</taxon>
        <taxon>Xanthobacteraceae</taxon>
        <taxon>Labrys</taxon>
    </lineage>
</organism>
<evidence type="ECO:0000256" key="5">
    <source>
        <dbReference type="SAM" id="Phobius"/>
    </source>
</evidence>
<sequence>MLALRSIAFNIAFYGNICLWMIGALPALALPRSVLTRIVRAWARSNLFLLRVLVGIRYELRGTDRIPPGGLLVAAKHQSFWETFAFFLIFEDPCYILKRELLWLPLFGWFCRKARMVPVDRGARSRAMKAMNAAARVELDAGRQIVIFPEGTRRAPGAEPAYKYGVAFLYSEMGVPCLPVALNSGLFLPRRQFIRRPGTIVVEVLEPIAPGLERTVFFETVQREIEAATSRLVGTPPAPRPEPLDAGRRLDSPTGAP</sequence>
<proteinExistence type="predicted"/>
<dbReference type="Proteomes" id="UP001242480">
    <property type="component" value="Unassembled WGS sequence"/>
</dbReference>